<organism evidence="1 2">
    <name type="scientific">Fusarium oxysporum f. sp. cubense (strain race 1)</name>
    <name type="common">Panama disease fungus</name>
    <dbReference type="NCBI Taxonomy" id="1229664"/>
    <lineage>
        <taxon>Eukaryota</taxon>
        <taxon>Fungi</taxon>
        <taxon>Dikarya</taxon>
        <taxon>Ascomycota</taxon>
        <taxon>Pezizomycotina</taxon>
        <taxon>Sordariomycetes</taxon>
        <taxon>Hypocreomycetidae</taxon>
        <taxon>Hypocreales</taxon>
        <taxon>Nectriaceae</taxon>
        <taxon>Fusarium</taxon>
        <taxon>Fusarium oxysporum species complex</taxon>
    </lineage>
</organism>
<sequence>KRKCKCRVQGGKVQGAGGRMPDARCQVQQGRCPPIQILGKRNSDEHPFARSASPGQATGGGWKWVSECHGFRRPVEGSEGQVPAAVRIQAFCFSVWSPLVGQLTWFNIVFEIGLRGRRRWALLDRC</sequence>
<feature type="non-terminal residue" evidence="1">
    <location>
        <position position="1"/>
    </location>
</feature>
<evidence type="ECO:0000313" key="1">
    <source>
        <dbReference type="EMBL" id="ENH73209.1"/>
    </source>
</evidence>
<gene>
    <name evidence="1" type="ORF">FOC1_g10008705</name>
</gene>
<evidence type="ECO:0000313" key="2">
    <source>
        <dbReference type="Proteomes" id="UP000016928"/>
    </source>
</evidence>
<dbReference type="AlphaFoldDB" id="N4UDC0"/>
<dbReference type="VEuPathDB" id="FungiDB:FOC1_g10008705"/>
<dbReference type="EMBL" id="KB730086">
    <property type="protein sequence ID" value="ENH73209.1"/>
    <property type="molecule type" value="Genomic_DNA"/>
</dbReference>
<protein>
    <submittedName>
        <fullName evidence="1">Uncharacterized protein</fullName>
    </submittedName>
</protein>
<proteinExistence type="predicted"/>
<dbReference type="HOGENOM" id="CLU_2210098_0_0_1"/>
<accession>N4UDC0</accession>
<dbReference type="OMA" id="QLTWFNI"/>
<reference evidence="2" key="2">
    <citation type="journal article" date="2014" name="PLoS ONE">
        <title>Genome and Transcriptome Analysis of the Fungal Pathogen Fusarium oxysporum f. sp. cubense Causing Banana Vascular Wilt Disease.</title>
        <authorList>
            <person name="Guo L."/>
            <person name="Han L."/>
            <person name="Yang L."/>
            <person name="Zeng H."/>
            <person name="Fan D."/>
            <person name="Zhu Y."/>
            <person name="Feng Y."/>
            <person name="Wang G."/>
            <person name="Peng C."/>
            <person name="Jiang X."/>
            <person name="Zhou D."/>
            <person name="Ni P."/>
            <person name="Liang C."/>
            <person name="Liu L."/>
            <person name="Wang J."/>
            <person name="Mao C."/>
            <person name="Fang X."/>
            <person name="Peng M."/>
            <person name="Huang J."/>
        </authorList>
    </citation>
    <scope>NUCLEOTIDE SEQUENCE [LARGE SCALE GENOMIC DNA]</scope>
    <source>
        <strain evidence="2">race 1</strain>
    </source>
</reference>
<name>N4UDC0_FUSC1</name>
<dbReference type="Proteomes" id="UP000016928">
    <property type="component" value="Unassembled WGS sequence"/>
</dbReference>
<reference evidence="2" key="1">
    <citation type="submission" date="2012-09" db="EMBL/GenBank/DDBJ databases">
        <title>Genome sequencing and comparative transcriptomics of race 1 and race 4 of banana pathogen: Fusarium oxysporum f. sp. cubense.</title>
        <authorList>
            <person name="Fang X."/>
            <person name="Huang J."/>
        </authorList>
    </citation>
    <scope>NUCLEOTIDE SEQUENCE [LARGE SCALE GENOMIC DNA]</scope>
    <source>
        <strain evidence="2">race 1</strain>
    </source>
</reference>